<feature type="compositionally biased region" description="Pro residues" evidence="1">
    <location>
        <begin position="198"/>
        <end position="211"/>
    </location>
</feature>
<dbReference type="AlphaFoldDB" id="A0A8K0R6G7"/>
<feature type="compositionally biased region" description="Basic and acidic residues" evidence="1">
    <location>
        <begin position="522"/>
        <end position="535"/>
    </location>
</feature>
<gene>
    <name evidence="2" type="ORF">FB567DRAFT_620416</name>
</gene>
<evidence type="ECO:0000256" key="1">
    <source>
        <dbReference type="SAM" id="MobiDB-lite"/>
    </source>
</evidence>
<comment type="caution">
    <text evidence="2">The sequence shown here is derived from an EMBL/GenBank/DDBJ whole genome shotgun (WGS) entry which is preliminary data.</text>
</comment>
<accession>A0A8K0R6G7</accession>
<name>A0A8K0R6G7_9PLEO</name>
<feature type="region of interest" description="Disordered" evidence="1">
    <location>
        <begin position="290"/>
        <end position="339"/>
    </location>
</feature>
<evidence type="ECO:0000313" key="2">
    <source>
        <dbReference type="EMBL" id="KAH7088125.1"/>
    </source>
</evidence>
<feature type="compositionally biased region" description="Acidic residues" evidence="1">
    <location>
        <begin position="394"/>
        <end position="406"/>
    </location>
</feature>
<feature type="compositionally biased region" description="Polar residues" evidence="1">
    <location>
        <begin position="437"/>
        <end position="450"/>
    </location>
</feature>
<feature type="region of interest" description="Disordered" evidence="1">
    <location>
        <begin position="372"/>
        <end position="535"/>
    </location>
</feature>
<protein>
    <submittedName>
        <fullName evidence="2">Uncharacterized protein</fullName>
    </submittedName>
</protein>
<feature type="compositionally biased region" description="Polar residues" evidence="1">
    <location>
        <begin position="417"/>
        <end position="428"/>
    </location>
</feature>
<keyword evidence="3" id="KW-1185">Reference proteome</keyword>
<evidence type="ECO:0000313" key="3">
    <source>
        <dbReference type="Proteomes" id="UP000813461"/>
    </source>
</evidence>
<sequence>MPVRIDQVVHHIQHITERPGDYFRRLGGILDDELPDGHVFDVAIEKTIWDFVAGIELCTLPENRQPPNHRVPGVIGVTASGFSSATFNGNQGVFEPPLGGYGHPQSISGAFYDSEPAVCTPITRARAEAMLRHHESTARDMVDAVVREEALVAAREFDKLNKARKCPGDTSHELSEAIRREDAEALRKPPANLQPIETPRPPAPVAPPQAPVAPRTDYYGPPRDLNTSFAHPAGSYTLTNVPNRHTQQQPVLKNKHLQRVKAQMRNEPVLVSRNPPAVSPLSPFTRAGILRPGVPSPSLEAKLAPEDKPSRGRSTVTAETPGDQHLPVPDASTTAGYGGIDVEDSAAVPLRMNLHNDDNASRKFGVSAHTDVDTNGISDHKDNITSNDDSGIALDDDTTMFDDDDSSTNMSNHHNTRTSLGDNHTTPPGAQVDVFNKLSQDSTYGSQEQDLASPPSSTPDSDPHSLPPANRKKAVPVPVPAASRRSMRIKTKTAAQDSQPTPPPALGKRGRRGDDGNEDDDGTTKVERQAKRGKN</sequence>
<dbReference type="EMBL" id="JAGMVJ010000008">
    <property type="protein sequence ID" value="KAH7088125.1"/>
    <property type="molecule type" value="Genomic_DNA"/>
</dbReference>
<organism evidence="2 3">
    <name type="scientific">Paraphoma chrysanthemicola</name>
    <dbReference type="NCBI Taxonomy" id="798071"/>
    <lineage>
        <taxon>Eukaryota</taxon>
        <taxon>Fungi</taxon>
        <taxon>Dikarya</taxon>
        <taxon>Ascomycota</taxon>
        <taxon>Pezizomycotina</taxon>
        <taxon>Dothideomycetes</taxon>
        <taxon>Pleosporomycetidae</taxon>
        <taxon>Pleosporales</taxon>
        <taxon>Pleosporineae</taxon>
        <taxon>Phaeosphaeriaceae</taxon>
        <taxon>Paraphoma</taxon>
    </lineage>
</organism>
<dbReference type="OrthoDB" id="10363185at2759"/>
<reference evidence="2" key="1">
    <citation type="journal article" date="2021" name="Nat. Commun.">
        <title>Genetic determinants of endophytism in the Arabidopsis root mycobiome.</title>
        <authorList>
            <person name="Mesny F."/>
            <person name="Miyauchi S."/>
            <person name="Thiergart T."/>
            <person name="Pickel B."/>
            <person name="Atanasova L."/>
            <person name="Karlsson M."/>
            <person name="Huettel B."/>
            <person name="Barry K.W."/>
            <person name="Haridas S."/>
            <person name="Chen C."/>
            <person name="Bauer D."/>
            <person name="Andreopoulos W."/>
            <person name="Pangilinan J."/>
            <person name="LaButti K."/>
            <person name="Riley R."/>
            <person name="Lipzen A."/>
            <person name="Clum A."/>
            <person name="Drula E."/>
            <person name="Henrissat B."/>
            <person name="Kohler A."/>
            <person name="Grigoriev I.V."/>
            <person name="Martin F.M."/>
            <person name="Hacquard S."/>
        </authorList>
    </citation>
    <scope>NUCLEOTIDE SEQUENCE</scope>
    <source>
        <strain evidence="2">MPI-SDFR-AT-0120</strain>
    </source>
</reference>
<feature type="region of interest" description="Disordered" evidence="1">
    <location>
        <begin position="191"/>
        <end position="211"/>
    </location>
</feature>
<dbReference type="Proteomes" id="UP000813461">
    <property type="component" value="Unassembled WGS sequence"/>
</dbReference>
<proteinExistence type="predicted"/>